<accession>A0A810L942</accession>
<dbReference type="KEGG" id="aser:Asera_47060"/>
<feature type="transmembrane region" description="Helical" evidence="1">
    <location>
        <begin position="36"/>
        <end position="55"/>
    </location>
</feature>
<keyword evidence="1" id="KW-0472">Membrane</keyword>
<evidence type="ECO:0000313" key="2">
    <source>
        <dbReference type="EMBL" id="BCJ30598.1"/>
    </source>
</evidence>
<sequence length="163" mass="17236">MSSETTSYLLYGLLGLALLIWIIYRQVGQRTWTTRRLAIMPLIFVIVAVVNARTLRHDLSTGLSLGLFAAGLVLAVLLGLARAATMGVRPGPENTVITRSNKWTIALWLVSIAVRVGLAFGAASLGAPEGTAEAMLFAAITIGAQNLVIARRGGLLGAVPQRA</sequence>
<keyword evidence="1" id="KW-1133">Transmembrane helix</keyword>
<keyword evidence="3" id="KW-1185">Reference proteome</keyword>
<reference evidence="2" key="1">
    <citation type="submission" date="2020-08" db="EMBL/GenBank/DDBJ databases">
        <title>Whole genome shotgun sequence of Actinocatenispora sera NBRC 101916.</title>
        <authorList>
            <person name="Komaki H."/>
            <person name="Tamura T."/>
        </authorList>
    </citation>
    <scope>NUCLEOTIDE SEQUENCE</scope>
    <source>
        <strain evidence="2">NBRC 101916</strain>
    </source>
</reference>
<proteinExistence type="predicted"/>
<evidence type="ECO:0008006" key="4">
    <source>
        <dbReference type="Google" id="ProtNLM"/>
    </source>
</evidence>
<dbReference type="AlphaFoldDB" id="A0A810L942"/>
<feature type="transmembrane region" description="Helical" evidence="1">
    <location>
        <begin position="6"/>
        <end position="24"/>
    </location>
</feature>
<feature type="transmembrane region" description="Helical" evidence="1">
    <location>
        <begin position="105"/>
        <end position="125"/>
    </location>
</feature>
<evidence type="ECO:0000256" key="1">
    <source>
        <dbReference type="SAM" id="Phobius"/>
    </source>
</evidence>
<gene>
    <name evidence="2" type="ORF">Asera_47060</name>
</gene>
<organism evidence="2 3">
    <name type="scientific">Actinocatenispora sera</name>
    <dbReference type="NCBI Taxonomy" id="390989"/>
    <lineage>
        <taxon>Bacteria</taxon>
        <taxon>Bacillati</taxon>
        <taxon>Actinomycetota</taxon>
        <taxon>Actinomycetes</taxon>
        <taxon>Micromonosporales</taxon>
        <taxon>Micromonosporaceae</taxon>
        <taxon>Actinocatenispora</taxon>
    </lineage>
</organism>
<dbReference type="EMBL" id="AP023354">
    <property type="protein sequence ID" value="BCJ30598.1"/>
    <property type="molecule type" value="Genomic_DNA"/>
</dbReference>
<keyword evidence="1" id="KW-0812">Transmembrane</keyword>
<dbReference type="OrthoDB" id="3694610at2"/>
<protein>
    <recommendedName>
        <fullName evidence="4">DUF1453 domain-containing protein</fullName>
    </recommendedName>
</protein>
<name>A0A810L942_9ACTN</name>
<dbReference type="RefSeq" id="WP_030447354.1">
    <property type="nucleotide sequence ID" value="NZ_AP023354.1"/>
</dbReference>
<feature type="transmembrane region" description="Helical" evidence="1">
    <location>
        <begin position="61"/>
        <end position="84"/>
    </location>
</feature>
<evidence type="ECO:0000313" key="3">
    <source>
        <dbReference type="Proteomes" id="UP000680750"/>
    </source>
</evidence>
<dbReference type="Proteomes" id="UP000680750">
    <property type="component" value="Chromosome"/>
</dbReference>